<evidence type="ECO:0000256" key="5">
    <source>
        <dbReference type="SAM" id="MobiDB-lite"/>
    </source>
</evidence>
<dbReference type="KEGG" id="psoj:PHYSODRAFT_256046"/>
<feature type="compositionally biased region" description="Polar residues" evidence="5">
    <location>
        <begin position="1"/>
        <end position="23"/>
    </location>
</feature>
<evidence type="ECO:0000313" key="7">
    <source>
        <dbReference type="EMBL" id="EGZ25868.1"/>
    </source>
</evidence>
<comment type="subcellular location">
    <subcellularLocation>
        <location evidence="4">Peroxisome membrane</location>
    </subcellularLocation>
</comment>
<keyword evidence="1" id="KW-0962">Peroxisome biogenesis</keyword>
<dbReference type="Pfam" id="PF05648">
    <property type="entry name" value="PEX11"/>
    <property type="match status" value="2"/>
</dbReference>
<dbReference type="GeneID" id="20638692"/>
<feature type="transmembrane region" description="Helical" evidence="6">
    <location>
        <begin position="86"/>
        <end position="106"/>
    </location>
</feature>
<dbReference type="AlphaFoldDB" id="G4Z0L9"/>
<dbReference type="EMBL" id="JH159152">
    <property type="protein sequence ID" value="EGZ25868.1"/>
    <property type="molecule type" value="Genomic_DNA"/>
</dbReference>
<evidence type="ECO:0000256" key="1">
    <source>
        <dbReference type="ARBA" id="ARBA00022593"/>
    </source>
</evidence>
<keyword evidence="6" id="KW-1133">Transmembrane helix</keyword>
<feature type="region of interest" description="Disordered" evidence="5">
    <location>
        <begin position="1"/>
        <end position="32"/>
    </location>
</feature>
<dbReference type="OMA" id="CNGFWLL"/>
<sequence>MDAANGPSSNTTQLSKTAATDPSSEQKKRDPEDWRRRVVASLGRAELVFGDARRFFRFLQFLEMADLYRNVREPLRSVRVLRRLRILCFFFFYLTENYVVLKTRVLGVSPRDPFMRRLRRGCNGFWLMSILLAFPLDRMMQRGSTLSTIKKLLDLPVASVGLSGLRVSDGLFGALGLASAQIGVYTRWVDVMAKFRQQQRLGATPDIA</sequence>
<keyword evidence="8" id="KW-1185">Reference proteome</keyword>
<organism evidence="7 8">
    <name type="scientific">Phytophthora sojae (strain P6497)</name>
    <name type="common">Soybean stem and root rot agent</name>
    <name type="synonym">Phytophthora megasperma f. sp. glycines</name>
    <dbReference type="NCBI Taxonomy" id="1094619"/>
    <lineage>
        <taxon>Eukaryota</taxon>
        <taxon>Sar</taxon>
        <taxon>Stramenopiles</taxon>
        <taxon>Oomycota</taxon>
        <taxon>Peronosporomycetes</taxon>
        <taxon>Peronosporales</taxon>
        <taxon>Peronosporaceae</taxon>
        <taxon>Phytophthora</taxon>
    </lineage>
</organism>
<evidence type="ECO:0000256" key="3">
    <source>
        <dbReference type="ARBA" id="ARBA00023140"/>
    </source>
</evidence>
<gene>
    <name evidence="7" type="ORF">PHYSODRAFT_256046</name>
</gene>
<dbReference type="InParanoid" id="G4Z0L9"/>
<keyword evidence="2 6" id="KW-0472">Membrane</keyword>
<name>G4Z0L9_PHYSP</name>
<dbReference type="PANTHER" id="PTHR12652">
    <property type="entry name" value="PEROXISOMAL BIOGENESIS FACTOR 11"/>
    <property type="match status" value="1"/>
</dbReference>
<keyword evidence="6" id="KW-0812">Transmembrane</keyword>
<dbReference type="Proteomes" id="UP000002640">
    <property type="component" value="Unassembled WGS sequence"/>
</dbReference>
<accession>G4Z0L9</accession>
<evidence type="ECO:0000256" key="4">
    <source>
        <dbReference type="ARBA" id="ARBA00046271"/>
    </source>
</evidence>
<dbReference type="InterPro" id="IPR008733">
    <property type="entry name" value="PEX11"/>
</dbReference>
<keyword evidence="3" id="KW-0576">Peroxisome</keyword>
<evidence type="ECO:0000313" key="8">
    <source>
        <dbReference type="Proteomes" id="UP000002640"/>
    </source>
</evidence>
<protein>
    <submittedName>
        <fullName evidence="7">Uncharacterized protein</fullName>
    </submittedName>
</protein>
<dbReference type="GO" id="GO:0005778">
    <property type="term" value="C:peroxisomal membrane"/>
    <property type="evidence" value="ECO:0007669"/>
    <property type="project" value="UniProtKB-SubCell"/>
</dbReference>
<dbReference type="RefSeq" id="XP_009521156.1">
    <property type="nucleotide sequence ID" value="XM_009522861.1"/>
</dbReference>
<reference evidence="7 8" key="1">
    <citation type="journal article" date="2006" name="Science">
        <title>Phytophthora genome sequences uncover evolutionary origins and mechanisms of pathogenesis.</title>
        <authorList>
            <person name="Tyler B.M."/>
            <person name="Tripathy S."/>
            <person name="Zhang X."/>
            <person name="Dehal P."/>
            <person name="Jiang R.H."/>
            <person name="Aerts A."/>
            <person name="Arredondo F.D."/>
            <person name="Baxter L."/>
            <person name="Bensasson D."/>
            <person name="Beynon J.L."/>
            <person name="Chapman J."/>
            <person name="Damasceno C.M."/>
            <person name="Dorrance A.E."/>
            <person name="Dou D."/>
            <person name="Dickerman A.W."/>
            <person name="Dubchak I.L."/>
            <person name="Garbelotto M."/>
            <person name="Gijzen M."/>
            <person name="Gordon S.G."/>
            <person name="Govers F."/>
            <person name="Grunwald N.J."/>
            <person name="Huang W."/>
            <person name="Ivors K.L."/>
            <person name="Jones R.W."/>
            <person name="Kamoun S."/>
            <person name="Krampis K."/>
            <person name="Lamour K.H."/>
            <person name="Lee M.K."/>
            <person name="McDonald W.H."/>
            <person name="Medina M."/>
            <person name="Meijer H.J."/>
            <person name="Nordberg E.K."/>
            <person name="Maclean D.J."/>
            <person name="Ospina-Giraldo M.D."/>
            <person name="Morris P.F."/>
            <person name="Phuntumart V."/>
            <person name="Putnam N.H."/>
            <person name="Rash S."/>
            <person name="Rose J.K."/>
            <person name="Sakihama Y."/>
            <person name="Salamov A.A."/>
            <person name="Savidor A."/>
            <person name="Scheuring C.F."/>
            <person name="Smith B.M."/>
            <person name="Sobral B.W."/>
            <person name="Terry A."/>
            <person name="Torto-Alalibo T.A."/>
            <person name="Win J."/>
            <person name="Xu Z."/>
            <person name="Zhang H."/>
            <person name="Grigoriev I.V."/>
            <person name="Rokhsar D.S."/>
            <person name="Boore J.L."/>
        </authorList>
    </citation>
    <scope>NUCLEOTIDE SEQUENCE [LARGE SCALE GENOMIC DNA]</scope>
    <source>
        <strain evidence="7 8">P6497</strain>
    </source>
</reference>
<evidence type="ECO:0000256" key="2">
    <source>
        <dbReference type="ARBA" id="ARBA00023136"/>
    </source>
</evidence>
<dbReference type="PANTHER" id="PTHR12652:SF50">
    <property type="entry name" value="PEROXIN 11"/>
    <property type="match status" value="1"/>
</dbReference>
<evidence type="ECO:0000256" key="6">
    <source>
        <dbReference type="SAM" id="Phobius"/>
    </source>
</evidence>
<proteinExistence type="predicted"/>
<dbReference type="GO" id="GO:0016559">
    <property type="term" value="P:peroxisome fission"/>
    <property type="evidence" value="ECO:0007669"/>
    <property type="project" value="InterPro"/>
</dbReference>